<evidence type="ECO:0000313" key="3">
    <source>
        <dbReference type="EMBL" id="PQO28972.1"/>
    </source>
</evidence>
<dbReference type="Proteomes" id="UP000239388">
    <property type="component" value="Unassembled WGS sequence"/>
</dbReference>
<sequence length="372" mass="40125">MFQFYIPRTGGRVNSKSSTISTVTLAMAVLLAVGCATTHHNATIAQNGLTPPDAAYPHGTMPRELQKVSLPEYTIEPPDILNIQAVSLIPKAPYRYRVYDSVFITVENGLPDAPIAGEYPIGMQGTIDLGLPYGTIRIAGLNEDEAEQAVLEHLKTILRTPQVNLITASIAALQQISGEHLVGPDGTVNLGTYGSVRVVGLTMQEAKIEIENYLARYLEQPEIAVSMLAYNSKVYYIVTEGAGLGDGVFRFPVTGNDTVLDAISNVNGLEQVSSKRIWVARPTPFVDEVQILPVDWKGITAQASTTTNYQLMPGDRVFIAEDKVIAFDNALAKTLAPLERIMGFSLLGVNTATRFSGSVLKGGGNPRGSNNF</sequence>
<accession>A0A2S8GHD7</accession>
<dbReference type="PANTHER" id="PTHR33619:SF3">
    <property type="entry name" value="POLYSACCHARIDE EXPORT PROTEIN GFCE-RELATED"/>
    <property type="match status" value="1"/>
</dbReference>
<dbReference type="PANTHER" id="PTHR33619">
    <property type="entry name" value="POLYSACCHARIDE EXPORT PROTEIN GFCE-RELATED"/>
    <property type="match status" value="1"/>
</dbReference>
<dbReference type="RefSeq" id="WP_105337635.1">
    <property type="nucleotide sequence ID" value="NZ_PUHZ01000022.1"/>
</dbReference>
<protein>
    <recommendedName>
        <fullName evidence="2">Polysaccharide export protein N-terminal domain-containing protein</fullName>
    </recommendedName>
</protein>
<proteinExistence type="predicted"/>
<dbReference type="InterPro" id="IPR049712">
    <property type="entry name" value="Poly_export"/>
</dbReference>
<evidence type="ECO:0000259" key="2">
    <source>
        <dbReference type="Pfam" id="PF02563"/>
    </source>
</evidence>
<reference evidence="5 6" key="1">
    <citation type="submission" date="2018-02" db="EMBL/GenBank/DDBJ databases">
        <title>Comparative genomes isolates from brazilian mangrove.</title>
        <authorList>
            <person name="Araujo J.E."/>
            <person name="Taketani R.G."/>
            <person name="Silva M.C.P."/>
            <person name="Loureco M.V."/>
            <person name="Andreote F.D."/>
        </authorList>
    </citation>
    <scope>NUCLEOTIDE SEQUENCE [LARGE SCALE GENOMIC DNA]</scope>
    <source>
        <strain evidence="3 6">NAP PRIS-MGV</strain>
        <strain evidence="4 5">Nap-Phe MGV</strain>
    </source>
</reference>
<name>A0A2S8GHD7_9BACT</name>
<dbReference type="InterPro" id="IPR003715">
    <property type="entry name" value="Poly_export_N"/>
</dbReference>
<dbReference type="Gene3D" id="3.30.1950.10">
    <property type="entry name" value="wza like domain"/>
    <property type="match status" value="2"/>
</dbReference>
<feature type="domain" description="Polysaccharide export protein N-terminal" evidence="2">
    <location>
        <begin position="176"/>
        <end position="227"/>
    </location>
</feature>
<evidence type="ECO:0000313" key="4">
    <source>
        <dbReference type="EMBL" id="PQO43879.1"/>
    </source>
</evidence>
<organism evidence="4 5">
    <name type="scientific">Blastopirellula marina</name>
    <dbReference type="NCBI Taxonomy" id="124"/>
    <lineage>
        <taxon>Bacteria</taxon>
        <taxon>Pseudomonadati</taxon>
        <taxon>Planctomycetota</taxon>
        <taxon>Planctomycetia</taxon>
        <taxon>Pirellulales</taxon>
        <taxon>Pirellulaceae</taxon>
        <taxon>Blastopirellula</taxon>
    </lineage>
</organism>
<gene>
    <name evidence="4" type="ORF">C5Y93_22095</name>
    <name evidence="3" type="ORF">C5Y98_22430</name>
</gene>
<dbReference type="EMBL" id="PUIB01000023">
    <property type="protein sequence ID" value="PQO28972.1"/>
    <property type="molecule type" value="Genomic_DNA"/>
</dbReference>
<dbReference type="Gene3D" id="3.10.560.10">
    <property type="entry name" value="Outer membrane lipoprotein wza domain like"/>
    <property type="match status" value="1"/>
</dbReference>
<evidence type="ECO:0000313" key="6">
    <source>
        <dbReference type="Proteomes" id="UP000239388"/>
    </source>
</evidence>
<dbReference type="EMBL" id="PUHZ01000022">
    <property type="protein sequence ID" value="PQO43879.1"/>
    <property type="molecule type" value="Genomic_DNA"/>
</dbReference>
<comment type="caution">
    <text evidence="4">The sequence shown here is derived from an EMBL/GenBank/DDBJ whole genome shotgun (WGS) entry which is preliminary data.</text>
</comment>
<evidence type="ECO:0000313" key="5">
    <source>
        <dbReference type="Proteomes" id="UP000237819"/>
    </source>
</evidence>
<dbReference type="GO" id="GO:0015159">
    <property type="term" value="F:polysaccharide transmembrane transporter activity"/>
    <property type="evidence" value="ECO:0007669"/>
    <property type="project" value="InterPro"/>
</dbReference>
<dbReference type="OrthoDB" id="279464at2"/>
<feature type="domain" description="Polysaccharide export protein N-terminal" evidence="2">
    <location>
        <begin position="71"/>
        <end position="165"/>
    </location>
</feature>
<keyword evidence="1" id="KW-0732">Signal</keyword>
<dbReference type="AlphaFoldDB" id="A0A2S8GHD7"/>
<evidence type="ECO:0000256" key="1">
    <source>
        <dbReference type="ARBA" id="ARBA00022729"/>
    </source>
</evidence>
<dbReference type="Pfam" id="PF02563">
    <property type="entry name" value="Poly_export"/>
    <property type="match status" value="2"/>
</dbReference>
<dbReference type="Proteomes" id="UP000237819">
    <property type="component" value="Unassembled WGS sequence"/>
</dbReference>